<proteinExistence type="predicted"/>
<evidence type="ECO:0000313" key="3">
    <source>
        <dbReference type="EMBL" id="TGZ76191.1"/>
    </source>
</evidence>
<gene>
    <name evidence="3" type="ORF">EX30DRAFT_273700</name>
</gene>
<keyword evidence="4" id="KW-1185">Reference proteome</keyword>
<dbReference type="InParanoid" id="A0A4S2MH60"/>
<protein>
    <submittedName>
        <fullName evidence="3">Uncharacterized protein</fullName>
    </submittedName>
</protein>
<keyword evidence="2" id="KW-0732">Signal</keyword>
<feature type="signal peptide" evidence="2">
    <location>
        <begin position="1"/>
        <end position="29"/>
    </location>
</feature>
<dbReference type="AlphaFoldDB" id="A0A4S2MH60"/>
<feature type="region of interest" description="Disordered" evidence="1">
    <location>
        <begin position="58"/>
        <end position="102"/>
    </location>
</feature>
<evidence type="ECO:0000256" key="2">
    <source>
        <dbReference type="SAM" id="SignalP"/>
    </source>
</evidence>
<dbReference type="Proteomes" id="UP000298138">
    <property type="component" value="Unassembled WGS sequence"/>
</dbReference>
<name>A0A4S2MH60_9PEZI</name>
<feature type="compositionally biased region" description="Low complexity" evidence="1">
    <location>
        <begin position="92"/>
        <end position="102"/>
    </location>
</feature>
<organism evidence="3 4">
    <name type="scientific">Ascodesmis nigricans</name>
    <dbReference type="NCBI Taxonomy" id="341454"/>
    <lineage>
        <taxon>Eukaryota</taxon>
        <taxon>Fungi</taxon>
        <taxon>Dikarya</taxon>
        <taxon>Ascomycota</taxon>
        <taxon>Pezizomycotina</taxon>
        <taxon>Pezizomycetes</taxon>
        <taxon>Pezizales</taxon>
        <taxon>Ascodesmidaceae</taxon>
        <taxon>Ascodesmis</taxon>
    </lineage>
</organism>
<dbReference type="EMBL" id="ML220202">
    <property type="protein sequence ID" value="TGZ76191.1"/>
    <property type="molecule type" value="Genomic_DNA"/>
</dbReference>
<evidence type="ECO:0000256" key="1">
    <source>
        <dbReference type="SAM" id="MobiDB-lite"/>
    </source>
</evidence>
<evidence type="ECO:0000313" key="4">
    <source>
        <dbReference type="Proteomes" id="UP000298138"/>
    </source>
</evidence>
<accession>A0A4S2MH60</accession>
<sequence length="162" mass="16818">MPSSRVPVLHFLLLVLLAILAILSTNTHAKSLQFPSLVQRVDTISALDFYHRHHHNRPVDSLLSPHAPNHPALAPRPHSRSQPSKSHNPELTAPTTGSTPATASVPLHTVAAAAVAARSSSSSSSRSELASAGTETGAGAMTATARKVLGAVAVGVLVFVVI</sequence>
<reference evidence="3 4" key="1">
    <citation type="submission" date="2019-04" db="EMBL/GenBank/DDBJ databases">
        <title>Comparative genomics and transcriptomics to analyze fruiting body development in filamentous ascomycetes.</title>
        <authorList>
            <consortium name="DOE Joint Genome Institute"/>
            <person name="Lutkenhaus R."/>
            <person name="Traeger S."/>
            <person name="Breuer J."/>
            <person name="Kuo A."/>
            <person name="Lipzen A."/>
            <person name="Pangilinan J."/>
            <person name="Dilworth D."/>
            <person name="Sandor L."/>
            <person name="Poggeler S."/>
            <person name="Barry K."/>
            <person name="Grigoriev I.V."/>
            <person name="Nowrousian M."/>
        </authorList>
    </citation>
    <scope>NUCLEOTIDE SEQUENCE [LARGE SCALE GENOMIC DNA]</scope>
    <source>
        <strain evidence="3 4">CBS 389.68</strain>
    </source>
</reference>
<feature type="chain" id="PRO_5020611051" evidence="2">
    <location>
        <begin position="30"/>
        <end position="162"/>
    </location>
</feature>